<evidence type="ECO:0000259" key="2">
    <source>
        <dbReference type="Pfam" id="PF13386"/>
    </source>
</evidence>
<dbReference type="PANTHER" id="PTHR42208:SF1">
    <property type="entry name" value="HEAVY METAL TRANSPORTER"/>
    <property type="match status" value="1"/>
</dbReference>
<reference evidence="3 4" key="1">
    <citation type="submission" date="2024-05" db="EMBL/GenBank/DDBJ databases">
        <title>Genome Sequence and Characterization of the New Strain Purple Sulfur Bacterium of Genus Thioalkalicoccus.</title>
        <authorList>
            <person name="Bryantseva I.A."/>
            <person name="Kyndt J.A."/>
            <person name="Imhoff J.F."/>
        </authorList>
    </citation>
    <scope>NUCLEOTIDE SEQUENCE [LARGE SCALE GENOMIC DNA]</scope>
    <source>
        <strain evidence="3 4">Um2</strain>
    </source>
</reference>
<evidence type="ECO:0000313" key="4">
    <source>
        <dbReference type="Proteomes" id="UP001564408"/>
    </source>
</evidence>
<dbReference type="RefSeq" id="WP_369668243.1">
    <property type="nucleotide sequence ID" value="NZ_JBDKXB010000030.1"/>
</dbReference>
<sequence length="242" mass="24343">MAIDASLLAALLGGLLGSVHCLGMCGGLAGALGMTGGSLFAIAYSVGRIASYALAGAIAGGIGAGLAGAMGLGPWLRLVMGLVLILLGLQVAMRMRLLAPLEAAGARLWRLLAPITRRFLPPRHAGQALAVGALWGWLPCGLVYGMLAAAAGTGGAASGALFMAVFGLGTAPAMIGLSWASGRGGDWLNRHRRTLGWLLIAFGVWTAATPLMHLSAKPADQHARSMTGEPAASCHSSQPAGS</sequence>
<keyword evidence="1" id="KW-0812">Transmembrane</keyword>
<accession>A0ABV4BKN6</accession>
<organism evidence="3 4">
    <name type="scientific">Thioalkalicoccus limnaeus</name>
    <dbReference type="NCBI Taxonomy" id="120681"/>
    <lineage>
        <taxon>Bacteria</taxon>
        <taxon>Pseudomonadati</taxon>
        <taxon>Pseudomonadota</taxon>
        <taxon>Gammaproteobacteria</taxon>
        <taxon>Chromatiales</taxon>
        <taxon>Chromatiaceae</taxon>
        <taxon>Thioalkalicoccus</taxon>
    </lineage>
</organism>
<feature type="transmembrane region" description="Helical" evidence="1">
    <location>
        <begin position="52"/>
        <end position="69"/>
    </location>
</feature>
<evidence type="ECO:0000313" key="3">
    <source>
        <dbReference type="EMBL" id="MEY6433857.1"/>
    </source>
</evidence>
<feature type="transmembrane region" description="Helical" evidence="1">
    <location>
        <begin position="31"/>
        <end position="47"/>
    </location>
</feature>
<comment type="caution">
    <text evidence="3">The sequence shown here is derived from an EMBL/GenBank/DDBJ whole genome shotgun (WGS) entry which is preliminary data.</text>
</comment>
<protein>
    <submittedName>
        <fullName evidence="3">Sulfite exporter TauE/SafE family protein</fullName>
    </submittedName>
</protein>
<proteinExistence type="predicted"/>
<evidence type="ECO:0000256" key="1">
    <source>
        <dbReference type="SAM" id="Phobius"/>
    </source>
</evidence>
<feature type="transmembrane region" description="Helical" evidence="1">
    <location>
        <begin position="128"/>
        <end position="147"/>
    </location>
</feature>
<gene>
    <name evidence="3" type="ORF">ABC977_15745</name>
</gene>
<dbReference type="Proteomes" id="UP001564408">
    <property type="component" value="Unassembled WGS sequence"/>
</dbReference>
<dbReference type="InterPro" id="IPR039447">
    <property type="entry name" value="UreH-like_TM_dom"/>
</dbReference>
<dbReference type="Pfam" id="PF13386">
    <property type="entry name" value="DsbD_2"/>
    <property type="match status" value="1"/>
</dbReference>
<keyword evidence="1" id="KW-0472">Membrane</keyword>
<keyword evidence="1" id="KW-1133">Transmembrane helix</keyword>
<dbReference type="PANTHER" id="PTHR42208">
    <property type="entry name" value="HEAVY METAL TRANSPORTER-RELATED"/>
    <property type="match status" value="1"/>
</dbReference>
<keyword evidence="4" id="KW-1185">Reference proteome</keyword>
<feature type="transmembrane region" description="Helical" evidence="1">
    <location>
        <begin position="194"/>
        <end position="216"/>
    </location>
</feature>
<feature type="transmembrane region" description="Helical" evidence="1">
    <location>
        <begin position="159"/>
        <end position="182"/>
    </location>
</feature>
<name>A0ABV4BKN6_9GAMM</name>
<dbReference type="EMBL" id="JBDKXB010000030">
    <property type="protein sequence ID" value="MEY6433857.1"/>
    <property type="molecule type" value="Genomic_DNA"/>
</dbReference>
<feature type="domain" description="Urease accessory protein UreH-like transmembrane" evidence="2">
    <location>
        <begin position="10"/>
        <end position="205"/>
    </location>
</feature>
<feature type="transmembrane region" description="Helical" evidence="1">
    <location>
        <begin position="75"/>
        <end position="93"/>
    </location>
</feature>